<dbReference type="InterPro" id="IPR014126">
    <property type="entry name" value="TraK_Ftype"/>
</dbReference>
<sequence length="251" mass="27633">MIRAHTRLPRFNASLLLFLSCLTFSSIAASNAGKVSYPFADGDTIPLQLSSININRLMVKNDRIINLVCPRGFCTTSANQKDKTGSITLKINIALPFTAHITTDKGRIFALFVTPKKTPALVTEFVSTNPHLEQKSVFEQDFDYPESLTKFTAAMMQWQHNPSPIPGFKAHRVDPKTLPKDKSVLPIIPTVVFVGKDYSGIIYQVVNKSTKPITLTTAQFYSDSARSAALDDDVLQPGAHTMLYIVTGGGR</sequence>
<dbReference type="InterPro" id="IPR010563">
    <property type="entry name" value="TraK_N"/>
</dbReference>
<evidence type="ECO:0000259" key="2">
    <source>
        <dbReference type="Pfam" id="PF06586"/>
    </source>
</evidence>
<dbReference type="PROSITE" id="PS51257">
    <property type="entry name" value="PROKAR_LIPOPROTEIN"/>
    <property type="match status" value="1"/>
</dbReference>
<dbReference type="Pfam" id="PF06586">
    <property type="entry name" value="TraK_N"/>
    <property type="match status" value="1"/>
</dbReference>
<evidence type="ECO:0000259" key="3">
    <source>
        <dbReference type="Pfam" id="PF23536"/>
    </source>
</evidence>
<organism evidence="4">
    <name type="scientific">Vibrio genomosp. F6</name>
    <dbReference type="NCBI Taxonomy" id="723172"/>
    <lineage>
        <taxon>Bacteria</taxon>
        <taxon>Pseudomonadati</taxon>
        <taxon>Pseudomonadota</taxon>
        <taxon>Gammaproteobacteria</taxon>
        <taxon>Vibrionales</taxon>
        <taxon>Vibrionaceae</taxon>
        <taxon>Vibrio</taxon>
    </lineage>
</organism>
<evidence type="ECO:0000313" key="4">
    <source>
        <dbReference type="EMBL" id="AKN39087.1"/>
    </source>
</evidence>
<proteinExistence type="predicted"/>
<dbReference type="AlphaFoldDB" id="A0A0H3ZX07"/>
<feature type="signal peptide" evidence="1">
    <location>
        <begin position="1"/>
        <end position="28"/>
    </location>
</feature>
<feature type="domain" description="TraK C-terminal" evidence="3">
    <location>
        <begin position="144"/>
        <end position="247"/>
    </location>
</feature>
<reference evidence="4" key="1">
    <citation type="journal article" date="2015" name="MBio">
        <title>Eco-Evolutionary Dynamics of Episomes among Ecologically Cohesive Bacterial Populations.</title>
        <authorList>
            <person name="Xue H."/>
            <person name="Cordero O.X."/>
            <person name="Camas F.M."/>
            <person name="Trimble W."/>
            <person name="Meyer F."/>
            <person name="Guglielmini J."/>
            <person name="Rocha E.P."/>
            <person name="Polz M.F."/>
        </authorList>
    </citation>
    <scope>NUCLEOTIDE SEQUENCE</scope>
    <source>
        <strain evidence="4">FF_110</strain>
    </source>
</reference>
<protein>
    <submittedName>
        <fullName evidence="4">IncF plasmid conjugative transfer pilus assemblyprotein TraK</fullName>
    </submittedName>
</protein>
<dbReference type="NCBIfam" id="TIGR02756">
    <property type="entry name" value="TraK_Ftype"/>
    <property type="match status" value="1"/>
</dbReference>
<feature type="chain" id="PRO_5005204655" evidence="1">
    <location>
        <begin position="29"/>
        <end position="251"/>
    </location>
</feature>
<accession>A0A0H3ZX07</accession>
<dbReference type="Pfam" id="PF23536">
    <property type="entry name" value="TraK_C"/>
    <property type="match status" value="1"/>
</dbReference>
<evidence type="ECO:0000256" key="1">
    <source>
        <dbReference type="SAM" id="SignalP"/>
    </source>
</evidence>
<dbReference type="EMBL" id="KP795634">
    <property type="protein sequence ID" value="AKN39087.1"/>
    <property type="molecule type" value="Genomic_DNA"/>
</dbReference>
<name>A0A0H3ZX07_9VIBR</name>
<dbReference type="InterPro" id="IPR055397">
    <property type="entry name" value="TraK_C"/>
</dbReference>
<keyword evidence="1" id="KW-0732">Signal</keyword>
<feature type="domain" description="TraK N-terminal" evidence="2">
    <location>
        <begin position="39"/>
        <end position="128"/>
    </location>
</feature>